<dbReference type="HAMAP" id="MF_01326_B">
    <property type="entry name" value="Ribosomal_uL24_B"/>
    <property type="match status" value="1"/>
</dbReference>
<dbReference type="GO" id="GO:0006412">
    <property type="term" value="P:translation"/>
    <property type="evidence" value="ECO:0007669"/>
    <property type="project" value="UniProtKB-UniRule"/>
</dbReference>
<protein>
    <recommendedName>
        <fullName evidence="4 5">Large ribosomal subunit protein uL24</fullName>
    </recommendedName>
</protein>
<comment type="similarity">
    <text evidence="1 5 6">Belongs to the universal ribosomal protein uL24 family.</text>
</comment>
<dbReference type="RefSeq" id="WP_111626187.1">
    <property type="nucleotide sequence ID" value="NZ_QLMC01000001.1"/>
</dbReference>
<dbReference type="Pfam" id="PF17136">
    <property type="entry name" value="ribosomal_L24"/>
    <property type="match status" value="1"/>
</dbReference>
<dbReference type="GO" id="GO:0019843">
    <property type="term" value="F:rRNA binding"/>
    <property type="evidence" value="ECO:0007669"/>
    <property type="project" value="UniProtKB-UniRule"/>
</dbReference>
<dbReference type="EMBL" id="QLMC01000001">
    <property type="protein sequence ID" value="RAK01948.1"/>
    <property type="molecule type" value="Genomic_DNA"/>
</dbReference>
<dbReference type="PANTHER" id="PTHR12903">
    <property type="entry name" value="MITOCHONDRIAL RIBOSOMAL PROTEIN L24"/>
    <property type="match status" value="1"/>
</dbReference>
<keyword evidence="5" id="KW-0694">RNA-binding</keyword>
<evidence type="ECO:0000259" key="8">
    <source>
        <dbReference type="SMART" id="SM00739"/>
    </source>
</evidence>
<dbReference type="OrthoDB" id="9807419at2"/>
<comment type="caution">
    <text evidence="9">The sequence shown here is derived from an EMBL/GenBank/DDBJ whole genome shotgun (WGS) entry which is preliminary data.</text>
</comment>
<accession>A0A327X6W8</accession>
<dbReference type="InterPro" id="IPR005824">
    <property type="entry name" value="KOW"/>
</dbReference>
<evidence type="ECO:0000256" key="7">
    <source>
        <dbReference type="SAM" id="MobiDB-lite"/>
    </source>
</evidence>
<comment type="function">
    <text evidence="5">One of the proteins that surrounds the polypeptide exit tunnel on the outside of the subunit.</text>
</comment>
<dbReference type="CDD" id="cd06089">
    <property type="entry name" value="KOW_RPL26"/>
    <property type="match status" value="1"/>
</dbReference>
<dbReference type="SUPFAM" id="SSF50104">
    <property type="entry name" value="Translation proteins SH3-like domain"/>
    <property type="match status" value="1"/>
</dbReference>
<dbReference type="Proteomes" id="UP000248790">
    <property type="component" value="Unassembled WGS sequence"/>
</dbReference>
<evidence type="ECO:0000256" key="1">
    <source>
        <dbReference type="ARBA" id="ARBA00010618"/>
    </source>
</evidence>
<dbReference type="InterPro" id="IPR005825">
    <property type="entry name" value="Ribosomal_uL24_CS"/>
</dbReference>
<dbReference type="AlphaFoldDB" id="A0A327X6W8"/>
<evidence type="ECO:0000256" key="3">
    <source>
        <dbReference type="ARBA" id="ARBA00023274"/>
    </source>
</evidence>
<sequence>MKNVADKPAKLHIKKGDTVKVISGNSKGQTGTILRVLVDKQRAVVEGVNMITKHVKPSAANPQGSLEKREGTIHISNLMVIDSATNEPSRIGRKLNDKGKLQRFSKKSGNFI</sequence>
<dbReference type="InterPro" id="IPR057264">
    <property type="entry name" value="Ribosomal_uL24_C"/>
</dbReference>
<dbReference type="NCBIfam" id="TIGR01079">
    <property type="entry name" value="rplX_bact"/>
    <property type="match status" value="1"/>
</dbReference>
<reference evidence="9 10" key="1">
    <citation type="submission" date="2018-06" db="EMBL/GenBank/DDBJ databases">
        <title>Genomic Encyclopedia of Archaeal and Bacterial Type Strains, Phase II (KMG-II): from individual species to whole genera.</title>
        <authorList>
            <person name="Goeker M."/>
        </authorList>
    </citation>
    <scope>NUCLEOTIDE SEQUENCE [LARGE SCALE GENOMIC DNA]</scope>
    <source>
        <strain evidence="9 10">DSM 21851</strain>
    </source>
</reference>
<keyword evidence="5" id="KW-0699">rRNA-binding</keyword>
<keyword evidence="2 5" id="KW-0689">Ribosomal protein</keyword>
<dbReference type="PROSITE" id="PS01108">
    <property type="entry name" value="RIBOSOMAL_L24"/>
    <property type="match status" value="1"/>
</dbReference>
<keyword evidence="3 5" id="KW-0687">Ribonucleoprotein</keyword>
<proteinExistence type="inferred from homology"/>
<dbReference type="GO" id="GO:1990904">
    <property type="term" value="C:ribonucleoprotein complex"/>
    <property type="evidence" value="ECO:0007669"/>
    <property type="project" value="UniProtKB-KW"/>
</dbReference>
<evidence type="ECO:0000256" key="5">
    <source>
        <dbReference type="HAMAP-Rule" id="MF_01326"/>
    </source>
</evidence>
<name>A0A327X6W8_LARAB</name>
<evidence type="ECO:0000256" key="2">
    <source>
        <dbReference type="ARBA" id="ARBA00022980"/>
    </source>
</evidence>
<feature type="region of interest" description="Disordered" evidence="7">
    <location>
        <begin position="89"/>
        <end position="112"/>
    </location>
</feature>
<keyword evidence="10" id="KW-1185">Reference proteome</keyword>
<dbReference type="InterPro" id="IPR003256">
    <property type="entry name" value="Ribosomal_uL24"/>
</dbReference>
<dbReference type="GO" id="GO:0003735">
    <property type="term" value="F:structural constituent of ribosome"/>
    <property type="evidence" value="ECO:0007669"/>
    <property type="project" value="InterPro"/>
</dbReference>
<evidence type="ECO:0000256" key="4">
    <source>
        <dbReference type="ARBA" id="ARBA00035206"/>
    </source>
</evidence>
<gene>
    <name evidence="5" type="primary">rplX</name>
    <name evidence="9" type="ORF">LX87_00062</name>
</gene>
<dbReference type="Pfam" id="PF00467">
    <property type="entry name" value="KOW"/>
    <property type="match status" value="1"/>
</dbReference>
<evidence type="ECO:0000256" key="6">
    <source>
        <dbReference type="RuleBase" id="RU003477"/>
    </source>
</evidence>
<dbReference type="InterPro" id="IPR014722">
    <property type="entry name" value="Rib_uL2_dom2"/>
</dbReference>
<comment type="subunit">
    <text evidence="5">Part of the 50S ribosomal subunit.</text>
</comment>
<dbReference type="SMART" id="SM00739">
    <property type="entry name" value="KOW"/>
    <property type="match status" value="1"/>
</dbReference>
<dbReference type="GO" id="GO:0005840">
    <property type="term" value="C:ribosome"/>
    <property type="evidence" value="ECO:0007669"/>
    <property type="project" value="UniProtKB-KW"/>
</dbReference>
<dbReference type="InterPro" id="IPR041988">
    <property type="entry name" value="Ribosomal_uL24_KOW"/>
</dbReference>
<evidence type="ECO:0000313" key="10">
    <source>
        <dbReference type="Proteomes" id="UP000248790"/>
    </source>
</evidence>
<dbReference type="InterPro" id="IPR008991">
    <property type="entry name" value="Translation_prot_SH3-like_sf"/>
</dbReference>
<organism evidence="9 10">
    <name type="scientific">Larkinella arboricola</name>
    <dbReference type="NCBI Taxonomy" id="643671"/>
    <lineage>
        <taxon>Bacteria</taxon>
        <taxon>Pseudomonadati</taxon>
        <taxon>Bacteroidota</taxon>
        <taxon>Cytophagia</taxon>
        <taxon>Cytophagales</taxon>
        <taxon>Spirosomataceae</taxon>
        <taxon>Larkinella</taxon>
    </lineage>
</organism>
<dbReference type="Gene3D" id="2.30.30.30">
    <property type="match status" value="1"/>
</dbReference>
<feature type="domain" description="KOW" evidence="8">
    <location>
        <begin position="12"/>
        <end position="39"/>
    </location>
</feature>
<evidence type="ECO:0000313" key="9">
    <source>
        <dbReference type="EMBL" id="RAK01948.1"/>
    </source>
</evidence>
<comment type="function">
    <text evidence="5">One of two assembly initiator proteins, it binds directly to the 5'-end of the 23S rRNA, where it nucleates assembly of the 50S subunit.</text>
</comment>